<dbReference type="GO" id="GO:0008168">
    <property type="term" value="F:methyltransferase activity"/>
    <property type="evidence" value="ECO:0007669"/>
    <property type="project" value="UniProtKB-KW"/>
</dbReference>
<evidence type="ECO:0000313" key="3">
    <source>
        <dbReference type="Proteomes" id="UP000027341"/>
    </source>
</evidence>
<sequence length="240" mass="26151">MKAVDSASKFDQDRAGEYAQQSRIGLAGYDACHDLAACLLSVTLDSESEAQILVVGAGGTAQEIVAASKLAPNWKFTAVDPSEPMLQLSRESLASKGLEARTELHLGYVRDLRTEKKFDAATLIGVIHHLQGEDKKKEILDEIASKLKPGAPIILAGNRFDYASKPLFLSAWGELWRMNGVSKEEVESKRAKILHGADPLASNEAVIDLLGSAGFIEAEQFFSSLFWSAWIAKYNPNQSQ</sequence>
<evidence type="ECO:0000313" key="2">
    <source>
        <dbReference type="EMBL" id="KDN95307.1"/>
    </source>
</evidence>
<proteinExistence type="predicted"/>
<dbReference type="CDD" id="cd02440">
    <property type="entry name" value="AdoMet_MTases"/>
    <property type="match status" value="1"/>
</dbReference>
<feature type="domain" description="Methyltransferase type 12" evidence="1">
    <location>
        <begin position="56"/>
        <end position="151"/>
    </location>
</feature>
<dbReference type="InterPro" id="IPR029063">
    <property type="entry name" value="SAM-dependent_MTases_sf"/>
</dbReference>
<gene>
    <name evidence="2" type="ORF">EI16_03115</name>
</gene>
<accession>A0A066ZP79</accession>
<comment type="caution">
    <text evidence="2">The sequence shown here is derived from an EMBL/GenBank/DDBJ whole genome shotgun (WGS) entry which is preliminary data.</text>
</comment>
<protein>
    <submittedName>
        <fullName evidence="2">SAM-dependent methyltransferase</fullName>
    </submittedName>
</protein>
<dbReference type="STRING" id="28885.EI16_03115"/>
<dbReference type="Gene3D" id="3.40.50.150">
    <property type="entry name" value="Vaccinia Virus protein VP39"/>
    <property type="match status" value="1"/>
</dbReference>
<dbReference type="EMBL" id="JMIU01000001">
    <property type="protein sequence ID" value="KDN95307.1"/>
    <property type="molecule type" value="Genomic_DNA"/>
</dbReference>
<dbReference type="Proteomes" id="UP000027341">
    <property type="component" value="Unassembled WGS sequence"/>
</dbReference>
<dbReference type="AlphaFoldDB" id="A0A066ZP79"/>
<dbReference type="Pfam" id="PF08242">
    <property type="entry name" value="Methyltransf_12"/>
    <property type="match status" value="1"/>
</dbReference>
<dbReference type="SUPFAM" id="SSF53335">
    <property type="entry name" value="S-adenosyl-L-methionine-dependent methyltransferases"/>
    <property type="match status" value="1"/>
</dbReference>
<dbReference type="InterPro" id="IPR013217">
    <property type="entry name" value="Methyltransf_12"/>
</dbReference>
<dbReference type="GO" id="GO:0032259">
    <property type="term" value="P:methylation"/>
    <property type="evidence" value="ECO:0007669"/>
    <property type="project" value="UniProtKB-KW"/>
</dbReference>
<organism evidence="2 3">
    <name type="scientific">Hydrogenovibrio marinus</name>
    <dbReference type="NCBI Taxonomy" id="28885"/>
    <lineage>
        <taxon>Bacteria</taxon>
        <taxon>Pseudomonadati</taxon>
        <taxon>Pseudomonadota</taxon>
        <taxon>Gammaproteobacteria</taxon>
        <taxon>Thiotrichales</taxon>
        <taxon>Piscirickettsiaceae</taxon>
        <taxon>Hydrogenovibrio</taxon>
    </lineage>
</organism>
<reference evidence="2 3" key="1">
    <citation type="submission" date="2014-04" db="EMBL/GenBank/DDBJ databases">
        <title>Draft genome sequence of Hydrogenovibrio marinus MH-110, a model organism for aerobic H2 metabolism.</title>
        <authorList>
            <person name="Cha H.J."/>
            <person name="Jo B.H."/>
            <person name="Hwang B.H."/>
        </authorList>
    </citation>
    <scope>NUCLEOTIDE SEQUENCE [LARGE SCALE GENOMIC DNA]</scope>
    <source>
        <strain evidence="2 3">MH-110</strain>
    </source>
</reference>
<keyword evidence="2" id="KW-0489">Methyltransferase</keyword>
<name>A0A066ZP79_HYDMR</name>
<keyword evidence="2" id="KW-0808">Transferase</keyword>
<evidence type="ECO:0000259" key="1">
    <source>
        <dbReference type="Pfam" id="PF08242"/>
    </source>
</evidence>
<keyword evidence="3" id="KW-1185">Reference proteome</keyword>